<dbReference type="RefSeq" id="WP_069437236.1">
    <property type="nucleotide sequence ID" value="NZ_LPWG01000011.1"/>
</dbReference>
<organism evidence="1 2">
    <name type="scientific">Methyloceanibacter methanicus</name>
    <dbReference type="NCBI Taxonomy" id="1774968"/>
    <lineage>
        <taxon>Bacteria</taxon>
        <taxon>Pseudomonadati</taxon>
        <taxon>Pseudomonadota</taxon>
        <taxon>Alphaproteobacteria</taxon>
        <taxon>Hyphomicrobiales</taxon>
        <taxon>Hyphomicrobiaceae</taxon>
        <taxon>Methyloceanibacter</taxon>
    </lineage>
</organism>
<dbReference type="Proteomes" id="UP000094501">
    <property type="component" value="Unassembled WGS sequence"/>
</dbReference>
<dbReference type="OrthoDB" id="575573at356"/>
<comment type="caution">
    <text evidence="1">The sequence shown here is derived from an EMBL/GenBank/DDBJ whole genome shotgun (WGS) entry which is preliminary data.</text>
</comment>
<reference evidence="1 2" key="1">
    <citation type="journal article" date="2016" name="Environ. Microbiol.">
        <title>New Methyloceanibacter diversity from North Sea sediments includes methanotroph containing solely the soluble methane monooxygenase.</title>
        <authorList>
            <person name="Vekeman B."/>
            <person name="Kerckhof F.M."/>
            <person name="Cremers G."/>
            <person name="de Vos P."/>
            <person name="Vandamme P."/>
            <person name="Boon N."/>
            <person name="Op den Camp H.J."/>
            <person name="Heylen K."/>
        </authorList>
    </citation>
    <scope>NUCLEOTIDE SEQUENCE [LARGE SCALE GENOMIC DNA]</scope>
    <source>
        <strain evidence="1 2">R-67174</strain>
    </source>
</reference>
<proteinExistence type="predicted"/>
<gene>
    <name evidence="1" type="ORF">AUC68_04695</name>
</gene>
<protein>
    <submittedName>
        <fullName evidence="1">Uncharacterized protein</fullName>
    </submittedName>
</protein>
<dbReference type="AlphaFoldDB" id="A0A1E3W2D2"/>
<evidence type="ECO:0000313" key="2">
    <source>
        <dbReference type="Proteomes" id="UP000094501"/>
    </source>
</evidence>
<name>A0A1E3W2D2_9HYPH</name>
<dbReference type="EMBL" id="LPWG01000011">
    <property type="protein sequence ID" value="ODR99296.1"/>
    <property type="molecule type" value="Genomic_DNA"/>
</dbReference>
<evidence type="ECO:0000313" key="1">
    <source>
        <dbReference type="EMBL" id="ODR99296.1"/>
    </source>
</evidence>
<keyword evidence="2" id="KW-1185">Reference proteome</keyword>
<sequence length="78" mass="8506">MVNQAHADHGTVLRPDQAAFVVNADGSFSLLVPDLAEGEAYSAAQMLVVAFAARLEDEDFREDMFDFLSDLHAEGGRH</sequence>
<accession>A0A1E3W2D2</accession>